<feature type="compositionally biased region" description="Acidic residues" evidence="1">
    <location>
        <begin position="206"/>
        <end position="217"/>
    </location>
</feature>
<dbReference type="GO" id="GO:0061632">
    <property type="term" value="F:RNA lariat debranching enzyme activator activity"/>
    <property type="evidence" value="ECO:0007669"/>
    <property type="project" value="EnsemblFungi"/>
</dbReference>
<evidence type="ECO:0000256" key="1">
    <source>
        <dbReference type="SAM" id="MobiDB-lite"/>
    </source>
</evidence>
<protein>
    <recommendedName>
        <fullName evidence="6">Cwf19-like C-terminal domain-containing protein</fullName>
    </recommendedName>
</protein>
<organism evidence="4 5">
    <name type="scientific">Naumovozyma dairenensis (strain ATCC 10597 / BCRC 20456 / CBS 421 / NBRC 0211 / NRRL Y-12639)</name>
    <name type="common">Saccharomyces dairenensis</name>
    <dbReference type="NCBI Taxonomy" id="1071378"/>
    <lineage>
        <taxon>Eukaryota</taxon>
        <taxon>Fungi</taxon>
        <taxon>Dikarya</taxon>
        <taxon>Ascomycota</taxon>
        <taxon>Saccharomycotina</taxon>
        <taxon>Saccharomycetes</taxon>
        <taxon>Saccharomycetales</taxon>
        <taxon>Saccharomycetaceae</taxon>
        <taxon>Naumovozyma</taxon>
    </lineage>
</organism>
<feature type="region of interest" description="Disordered" evidence="1">
    <location>
        <begin position="206"/>
        <end position="237"/>
    </location>
</feature>
<evidence type="ECO:0008006" key="6">
    <source>
        <dbReference type="Google" id="ProtNLM"/>
    </source>
</evidence>
<dbReference type="OMA" id="FSGHCLI"/>
<dbReference type="GeneID" id="11497299"/>
<dbReference type="AlphaFoldDB" id="G0WDP2"/>
<dbReference type="Pfam" id="PF04677">
    <property type="entry name" value="CwfJ_C_1"/>
    <property type="match status" value="1"/>
</dbReference>
<dbReference type="OrthoDB" id="444325at2759"/>
<evidence type="ECO:0000313" key="4">
    <source>
        <dbReference type="EMBL" id="CCD25903.2"/>
    </source>
</evidence>
<evidence type="ECO:0000259" key="3">
    <source>
        <dbReference type="Pfam" id="PF04677"/>
    </source>
</evidence>
<dbReference type="HOGENOM" id="CLU_019955_0_0_1"/>
<dbReference type="GO" id="GO:0000398">
    <property type="term" value="P:mRNA splicing, via spliceosome"/>
    <property type="evidence" value="ECO:0007669"/>
    <property type="project" value="EnsemblFungi"/>
</dbReference>
<dbReference type="EMBL" id="HE580273">
    <property type="protein sequence ID" value="CCD25903.2"/>
    <property type="molecule type" value="Genomic_DNA"/>
</dbReference>
<dbReference type="KEGG" id="ndi:NDAI_0G01270"/>
<dbReference type="InterPro" id="IPR006767">
    <property type="entry name" value="Cwf19-like_C_dom-2"/>
</dbReference>
<dbReference type="GO" id="GO:0071014">
    <property type="term" value="C:post-mRNA release spliceosomal complex"/>
    <property type="evidence" value="ECO:0007669"/>
    <property type="project" value="TreeGrafter"/>
</dbReference>
<proteinExistence type="predicted"/>
<feature type="domain" description="Cwf19-like C-terminal" evidence="3">
    <location>
        <begin position="256"/>
        <end position="391"/>
    </location>
</feature>
<dbReference type="GO" id="GO:0005829">
    <property type="term" value="C:cytosol"/>
    <property type="evidence" value="ECO:0007669"/>
    <property type="project" value="EnsemblFungi"/>
</dbReference>
<dbReference type="Pfam" id="PF04676">
    <property type="entry name" value="CwfJ_C_2"/>
    <property type="match status" value="1"/>
</dbReference>
<dbReference type="eggNOG" id="KOG2476">
    <property type="taxonomic scope" value="Eukaryota"/>
</dbReference>
<name>G0WDP2_NAUDC</name>
<reference evidence="4 5" key="1">
    <citation type="journal article" date="2011" name="Proc. Natl. Acad. Sci. U.S.A.">
        <title>Evolutionary erosion of yeast sex chromosomes by mating-type switching accidents.</title>
        <authorList>
            <person name="Gordon J.L."/>
            <person name="Armisen D."/>
            <person name="Proux-Wera E."/>
            <person name="Oheigeartaigh S.S."/>
            <person name="Byrne K.P."/>
            <person name="Wolfe K.H."/>
        </authorList>
    </citation>
    <scope>NUCLEOTIDE SEQUENCE [LARGE SCALE GENOMIC DNA]</scope>
    <source>
        <strain evidence="5">ATCC 10597 / BCRC 20456 / CBS 421 / NBRC 0211 / NRRL Y-12639</strain>
    </source>
</reference>
<sequence>MAESKILVVHANKNNAEAVFQKLRKLNIKSGPFANIFVLGDIQSIIPDIDIEGLSTIFTISSGNDDRTNEIKTNLIELNGFGVYELSNKLRIGYIGLNESQLKEQNTEINEKFNKVKQPVDIFITREWSMDIAKLKGKLSGNKTIDAIAKKLQPKYHFTYSDPVAFFELDPFKWDSSERITRFINIAEFGSPAKWAYAFNIKIQSEDDDEDDDDESVPDNLISNPYETMPSKKRPLEKEIEDANKGLDRKSALVKKARTVLPSSCHFCFTNPNLEDHMILSISNNAYVTIAKGPLTVPHGEMDFSGHCLIIPIEHIPKLNFKIDSSTTSTDTATNNIFASPLALDFQTYERSLVSMNYKKFDMCTIVFEINSDRSIHFHKQVLPIPKYLIMKFQEALDRQVYINNEKFTRNRKLELETFESSLDEKYMELVNDSSSNYLQFTVYETPETDPKIYVARFNSEDRIDLQFGRRVIAFLLRLPKRVKWDSQICQQTKEQEIKEVEKFQKAYKDYDTSESK</sequence>
<keyword evidence="5" id="KW-1185">Reference proteome</keyword>
<evidence type="ECO:0000259" key="2">
    <source>
        <dbReference type="Pfam" id="PF04676"/>
    </source>
</evidence>
<dbReference type="InterPro" id="IPR006768">
    <property type="entry name" value="Cwf19-like_C_dom-1"/>
</dbReference>
<dbReference type="RefSeq" id="XP_003671146.2">
    <property type="nucleotide sequence ID" value="XM_003671098.2"/>
</dbReference>
<dbReference type="Proteomes" id="UP000000689">
    <property type="component" value="Chromosome 7"/>
</dbReference>
<dbReference type="STRING" id="1071378.G0WDP2"/>
<evidence type="ECO:0000313" key="5">
    <source>
        <dbReference type="Proteomes" id="UP000000689"/>
    </source>
</evidence>
<gene>
    <name evidence="4" type="primary">NDAI0G01270</name>
    <name evidence="4" type="ordered locus">NDAI_0G01270</name>
</gene>
<dbReference type="PANTHER" id="PTHR12072">
    <property type="entry name" value="CWF19, CELL CYCLE CONTROL PROTEIN"/>
    <property type="match status" value="1"/>
</dbReference>
<accession>G0WDP2</accession>
<dbReference type="InterPro" id="IPR040194">
    <property type="entry name" value="Cwf19-like"/>
</dbReference>
<dbReference type="PANTHER" id="PTHR12072:SF4">
    <property type="entry name" value="CWF19-LIKE PROTEIN 1"/>
    <property type="match status" value="1"/>
</dbReference>
<feature type="domain" description="Cwf19-like protein C-terminal" evidence="2">
    <location>
        <begin position="428"/>
        <end position="512"/>
    </location>
</feature>